<proteinExistence type="inferred from homology"/>
<dbReference type="PROSITE" id="PS00099">
    <property type="entry name" value="THIOLASE_3"/>
    <property type="match status" value="1"/>
</dbReference>
<protein>
    <submittedName>
        <fullName evidence="8">Acetyl-CoA C-acetyltransferase</fullName>
        <ecNumber evidence="8">2.3.1.9</ecNumber>
    </submittedName>
</protein>
<dbReference type="InterPro" id="IPR002155">
    <property type="entry name" value="Thiolase"/>
</dbReference>
<evidence type="ECO:0000313" key="9">
    <source>
        <dbReference type="Proteomes" id="UP000484885"/>
    </source>
</evidence>
<feature type="domain" description="Thiolase C-terminal" evidence="7">
    <location>
        <begin position="304"/>
        <end position="427"/>
    </location>
</feature>
<dbReference type="Gene3D" id="3.40.47.10">
    <property type="match status" value="1"/>
</dbReference>
<sequence>MMPETSLRKIVIAGGVRIPFCRSNTLYADQTNQDMLTAALQGVVERYGLEGKKLDQVLAGAVTTHSKDWNLAREAVLSTTLSPLTPAVTLQQACGTSLQAALLAGSQIATGQIECALVAGTDTTSDAPVVLQRRFAQRLIRLSKARTLSQKLKVFKGFRLSELTPQPPRNAEPRTGLSMGQHCERMAREWQIERGEQDELTVESHRKAAAAWETGFFDDLVIPHDGVVRDNIIRPDTSVDKLSALKPAFDRKQGTLTAGNSTTLSDGAAAVLICSEDWARANDLPIRAYLSAGRAAAVDFVDSDEGLLMAPTVAVAEMLSAAGLGLDDFDFYEIHEAFSAQVLCTLRAWESERYCRDRLGLNGALGSIDRSRMNVRGGSVAIGHPFAATGARILSTLTAILEQAGSGRGLISVCTAGGMGVAAIVERPVERPGAGAARATGSAEASPPAGSKKKAASKRKKKKKTSSQRSVRKETSAQTKAEHQAADEPVDKPD</sequence>
<evidence type="ECO:0000256" key="4">
    <source>
        <dbReference type="RuleBase" id="RU003557"/>
    </source>
</evidence>
<gene>
    <name evidence="8" type="ORF">G3I74_03675</name>
</gene>
<feature type="compositionally biased region" description="Basic and acidic residues" evidence="5">
    <location>
        <begin position="471"/>
        <end position="494"/>
    </location>
</feature>
<dbReference type="AlphaFoldDB" id="A0A845V4D0"/>
<dbReference type="NCBIfam" id="TIGR01930">
    <property type="entry name" value="AcCoA-C-Actrans"/>
    <property type="match status" value="1"/>
</dbReference>
<evidence type="ECO:0000256" key="5">
    <source>
        <dbReference type="SAM" id="MobiDB-lite"/>
    </source>
</evidence>
<evidence type="ECO:0000259" key="6">
    <source>
        <dbReference type="Pfam" id="PF00108"/>
    </source>
</evidence>
<name>A0A845V4D0_9GAMM</name>
<feature type="domain" description="Thiolase N-terminal" evidence="6">
    <location>
        <begin position="10"/>
        <end position="277"/>
    </location>
</feature>
<dbReference type="PANTHER" id="PTHR42689">
    <property type="entry name" value="ACETYL-COA ACYLTRANSFERASE FADA2 (3-KETOACYL-COA THIOLASE) (BETA-KETOTHIOLASE)-RELATED"/>
    <property type="match status" value="1"/>
</dbReference>
<dbReference type="InterPro" id="IPR016039">
    <property type="entry name" value="Thiolase-like"/>
</dbReference>
<keyword evidence="9" id="KW-1185">Reference proteome</keyword>
<dbReference type="PANTHER" id="PTHR42689:SF1">
    <property type="entry name" value="ACETYL-COA ACYLTRANSFERASE FADA2 (3-KETOACYL-COA THIOLASE) (BETA-KETOTHIOLASE)-RELATED"/>
    <property type="match status" value="1"/>
</dbReference>
<dbReference type="GO" id="GO:0003985">
    <property type="term" value="F:acetyl-CoA C-acetyltransferase activity"/>
    <property type="evidence" value="ECO:0007669"/>
    <property type="project" value="UniProtKB-EC"/>
</dbReference>
<feature type="region of interest" description="Disordered" evidence="5">
    <location>
        <begin position="433"/>
        <end position="494"/>
    </location>
</feature>
<keyword evidence="3 4" id="KW-0012">Acyltransferase</keyword>
<keyword evidence="2 4" id="KW-0808">Transferase</keyword>
<feature type="compositionally biased region" description="Low complexity" evidence="5">
    <location>
        <begin position="433"/>
        <end position="450"/>
    </location>
</feature>
<comment type="caution">
    <text evidence="8">The sequence shown here is derived from an EMBL/GenBank/DDBJ whole genome shotgun (WGS) entry which is preliminary data.</text>
</comment>
<evidence type="ECO:0000256" key="2">
    <source>
        <dbReference type="ARBA" id="ARBA00022679"/>
    </source>
</evidence>
<accession>A0A845V4D0</accession>
<dbReference type="InterPro" id="IPR050521">
    <property type="entry name" value="3-ketoacyl-CoA_Thiolase"/>
</dbReference>
<dbReference type="InterPro" id="IPR020610">
    <property type="entry name" value="Thiolase_AS"/>
</dbReference>
<dbReference type="EC" id="2.3.1.9" evidence="8"/>
<organism evidence="8 9">
    <name type="scientific">Wenzhouxiangella limi</name>
    <dbReference type="NCBI Taxonomy" id="2707351"/>
    <lineage>
        <taxon>Bacteria</taxon>
        <taxon>Pseudomonadati</taxon>
        <taxon>Pseudomonadota</taxon>
        <taxon>Gammaproteobacteria</taxon>
        <taxon>Chromatiales</taxon>
        <taxon>Wenzhouxiangellaceae</taxon>
        <taxon>Wenzhouxiangella</taxon>
    </lineage>
</organism>
<dbReference type="Pfam" id="PF00108">
    <property type="entry name" value="Thiolase_N"/>
    <property type="match status" value="1"/>
</dbReference>
<dbReference type="InterPro" id="IPR020613">
    <property type="entry name" value="Thiolase_CS"/>
</dbReference>
<reference evidence="8 9" key="1">
    <citation type="submission" date="2020-02" db="EMBL/GenBank/DDBJ databases">
        <authorList>
            <person name="Zhang X.-Y."/>
        </authorList>
    </citation>
    <scope>NUCLEOTIDE SEQUENCE [LARGE SCALE GENOMIC DNA]</scope>
    <source>
        <strain evidence="8 9">C33</strain>
    </source>
</reference>
<dbReference type="NCBIfam" id="NF006740">
    <property type="entry name" value="PRK09268.1"/>
    <property type="match status" value="1"/>
</dbReference>
<dbReference type="InterPro" id="IPR020616">
    <property type="entry name" value="Thiolase_N"/>
</dbReference>
<evidence type="ECO:0000259" key="7">
    <source>
        <dbReference type="Pfam" id="PF02803"/>
    </source>
</evidence>
<dbReference type="EMBL" id="JAAGSC010000031">
    <property type="protein sequence ID" value="NDY94825.1"/>
    <property type="molecule type" value="Genomic_DNA"/>
</dbReference>
<comment type="similarity">
    <text evidence="1 4">Belongs to the thiolase-like superfamily. Thiolase family.</text>
</comment>
<dbReference type="Pfam" id="PF02803">
    <property type="entry name" value="Thiolase_C"/>
    <property type="match status" value="1"/>
</dbReference>
<dbReference type="SUPFAM" id="SSF53901">
    <property type="entry name" value="Thiolase-like"/>
    <property type="match status" value="2"/>
</dbReference>
<evidence type="ECO:0000256" key="3">
    <source>
        <dbReference type="ARBA" id="ARBA00023315"/>
    </source>
</evidence>
<dbReference type="PROSITE" id="PS00737">
    <property type="entry name" value="THIOLASE_2"/>
    <property type="match status" value="1"/>
</dbReference>
<dbReference type="GO" id="GO:0005829">
    <property type="term" value="C:cytosol"/>
    <property type="evidence" value="ECO:0007669"/>
    <property type="project" value="TreeGrafter"/>
</dbReference>
<dbReference type="InterPro" id="IPR020617">
    <property type="entry name" value="Thiolase_C"/>
</dbReference>
<dbReference type="CDD" id="cd00751">
    <property type="entry name" value="thiolase"/>
    <property type="match status" value="1"/>
</dbReference>
<feature type="compositionally biased region" description="Basic residues" evidence="5">
    <location>
        <begin position="451"/>
        <end position="466"/>
    </location>
</feature>
<evidence type="ECO:0000313" key="8">
    <source>
        <dbReference type="EMBL" id="NDY94825.1"/>
    </source>
</evidence>
<dbReference type="Proteomes" id="UP000484885">
    <property type="component" value="Unassembled WGS sequence"/>
</dbReference>
<evidence type="ECO:0000256" key="1">
    <source>
        <dbReference type="ARBA" id="ARBA00010982"/>
    </source>
</evidence>